<evidence type="ECO:0000256" key="1">
    <source>
        <dbReference type="PROSITE-ProRule" id="PRU00339"/>
    </source>
</evidence>
<gene>
    <name evidence="3" type="ORF">CVLEPA_LOCUS4224</name>
</gene>
<dbReference type="Gene3D" id="1.25.40.10">
    <property type="entry name" value="Tetratricopeptide repeat domain"/>
    <property type="match status" value="2"/>
</dbReference>
<evidence type="ECO:0000313" key="3">
    <source>
        <dbReference type="EMBL" id="CAK8674527.1"/>
    </source>
</evidence>
<dbReference type="InterPro" id="IPR011990">
    <property type="entry name" value="TPR-like_helical_dom_sf"/>
</dbReference>
<dbReference type="PANTHER" id="PTHR47050:SF1">
    <property type="entry name" value="TETRATRICOPEPTIDE REPEAT PROTEIN 24-LIKE"/>
    <property type="match status" value="1"/>
</dbReference>
<dbReference type="Pfam" id="PF13176">
    <property type="entry name" value="TPR_7"/>
    <property type="match status" value="1"/>
</dbReference>
<comment type="caution">
    <text evidence="3">The sequence shown here is derived from an EMBL/GenBank/DDBJ whole genome shotgun (WGS) entry which is preliminary data.</text>
</comment>
<dbReference type="InterPro" id="IPR024812">
    <property type="entry name" value="TPR_24"/>
</dbReference>
<feature type="region of interest" description="Disordered" evidence="2">
    <location>
        <begin position="466"/>
        <end position="511"/>
    </location>
</feature>
<dbReference type="SMART" id="SM00028">
    <property type="entry name" value="TPR"/>
    <property type="match status" value="7"/>
</dbReference>
<keyword evidence="4" id="KW-1185">Reference proteome</keyword>
<dbReference type="SUPFAM" id="SSF48452">
    <property type="entry name" value="TPR-like"/>
    <property type="match status" value="2"/>
</dbReference>
<protein>
    <submittedName>
        <fullName evidence="3">Uncharacterized protein</fullName>
    </submittedName>
</protein>
<dbReference type="PROSITE" id="PS50005">
    <property type="entry name" value="TPR"/>
    <property type="match status" value="1"/>
</dbReference>
<feature type="compositionally biased region" description="Polar residues" evidence="2">
    <location>
        <begin position="494"/>
        <end position="511"/>
    </location>
</feature>
<accession>A0ABP0F8J1</accession>
<dbReference type="InterPro" id="IPR019734">
    <property type="entry name" value="TPR_rpt"/>
</dbReference>
<dbReference type="Pfam" id="PF13424">
    <property type="entry name" value="TPR_12"/>
    <property type="match status" value="1"/>
</dbReference>
<feature type="region of interest" description="Disordered" evidence="2">
    <location>
        <begin position="391"/>
        <end position="431"/>
    </location>
</feature>
<organism evidence="3 4">
    <name type="scientific">Clavelina lepadiformis</name>
    <name type="common">Light-bulb sea squirt</name>
    <name type="synonym">Ascidia lepadiformis</name>
    <dbReference type="NCBI Taxonomy" id="159417"/>
    <lineage>
        <taxon>Eukaryota</taxon>
        <taxon>Metazoa</taxon>
        <taxon>Chordata</taxon>
        <taxon>Tunicata</taxon>
        <taxon>Ascidiacea</taxon>
        <taxon>Aplousobranchia</taxon>
        <taxon>Clavelinidae</taxon>
        <taxon>Clavelina</taxon>
    </lineage>
</organism>
<evidence type="ECO:0000256" key="2">
    <source>
        <dbReference type="SAM" id="MobiDB-lite"/>
    </source>
</evidence>
<feature type="repeat" description="TPR" evidence="1">
    <location>
        <begin position="216"/>
        <end position="249"/>
    </location>
</feature>
<name>A0ABP0F8J1_CLALP</name>
<sequence>MDLVGMSDERLKEQINKFSKKGQNLLNEAAATEQFMKAHKRALLLNNDRDLERRCLFNLGASYIAAGLHARGIDVLKSILQEESAANADPFKGDIIFNIGYGHECAKEFDTAIMYYKTAIAEYRLHSVNPGMMCETLVNLAKVYAAKQDYVQARGFYTEAIAVHQEQNKFKEACQVMIYKVDSMLSDEECGADECKFVLDECRDLALKISRQENKTRVLTEIGMKYTLLSDYKNALTCFDCALEACPIDNKQQIAVTLQNMGAIYNCLRQYQTAIDVHKSAVKIHGELGNRSAQAQCFCSLAYAQSQLGNFQVAGESYLHALQAFKDTGDKYGQWQVHEGLAGICMVRSHHHKAVDHYQQAIKLQADAKNVNMSYQDRLVQKLSHALLLQSKTRSTEDKSSDDEVHEETIDGRVVSEEQLDGPAQHPASQEKFVKILPRKVRRRPRSYKRGRRDYSDDEFRPISQVARGFSSITEGSIPSPEHMRQLRDGGIIDQNTPFYRQLSSSSDSSH</sequence>
<feature type="compositionally biased region" description="Basic and acidic residues" evidence="2">
    <location>
        <begin position="394"/>
        <end position="416"/>
    </location>
</feature>
<dbReference type="Pfam" id="PF13181">
    <property type="entry name" value="TPR_8"/>
    <property type="match status" value="1"/>
</dbReference>
<dbReference type="Proteomes" id="UP001642483">
    <property type="component" value="Unassembled WGS sequence"/>
</dbReference>
<keyword evidence="1" id="KW-0802">TPR repeat</keyword>
<proteinExistence type="predicted"/>
<dbReference type="PANTHER" id="PTHR47050">
    <property type="entry name" value="TETRATRICOPEPTIDE REPEAT PROTEIN 24"/>
    <property type="match status" value="1"/>
</dbReference>
<dbReference type="EMBL" id="CAWYQH010000013">
    <property type="protein sequence ID" value="CAK8674527.1"/>
    <property type="molecule type" value="Genomic_DNA"/>
</dbReference>
<reference evidence="3 4" key="1">
    <citation type="submission" date="2024-02" db="EMBL/GenBank/DDBJ databases">
        <authorList>
            <person name="Daric V."/>
            <person name="Darras S."/>
        </authorList>
    </citation>
    <scope>NUCLEOTIDE SEQUENCE [LARGE SCALE GENOMIC DNA]</scope>
</reference>
<evidence type="ECO:0000313" key="4">
    <source>
        <dbReference type="Proteomes" id="UP001642483"/>
    </source>
</evidence>